<dbReference type="PANTHER" id="PTHR33480">
    <property type="entry name" value="SET DOMAIN-CONTAINING PROTEIN-RELATED"/>
    <property type="match status" value="1"/>
</dbReference>
<name>A0ABU7BX68_9TELE</name>
<reference evidence="1 2" key="1">
    <citation type="submission" date="2021-07" db="EMBL/GenBank/DDBJ databases">
        <authorList>
            <person name="Palmer J.M."/>
        </authorList>
    </citation>
    <scope>NUCLEOTIDE SEQUENCE [LARGE SCALE GENOMIC DNA]</scope>
    <source>
        <strain evidence="1 2">AT_MEX2019</strain>
        <tissue evidence="1">Muscle</tissue>
    </source>
</reference>
<comment type="caution">
    <text evidence="1">The sequence shown here is derived from an EMBL/GenBank/DDBJ whole genome shotgun (WGS) entry which is preliminary data.</text>
</comment>
<evidence type="ECO:0000313" key="2">
    <source>
        <dbReference type="Proteomes" id="UP001345963"/>
    </source>
</evidence>
<dbReference type="EMBL" id="JAHUTI010070633">
    <property type="protein sequence ID" value="MED6255267.1"/>
    <property type="molecule type" value="Genomic_DNA"/>
</dbReference>
<sequence length="113" mass="13222">MTQDNTLIKTTQSFKTLYATKWSELISHTALTTLNEQHFKKPSTLSFTEDVQRLCRHLEKTREQALKDLEDRSSPKSYSELCKATMANIILFNKRSSKDDDEWLSRERHKCPA</sequence>
<proteinExistence type="predicted"/>
<accession>A0ABU7BX68</accession>
<evidence type="ECO:0000313" key="1">
    <source>
        <dbReference type="EMBL" id="MED6255267.1"/>
    </source>
</evidence>
<dbReference type="PANTHER" id="PTHR33480:SF5">
    <property type="entry name" value="SI:DKEY-51D8.9"/>
    <property type="match status" value="1"/>
</dbReference>
<organism evidence="1 2">
    <name type="scientific">Ataeniobius toweri</name>
    <dbReference type="NCBI Taxonomy" id="208326"/>
    <lineage>
        <taxon>Eukaryota</taxon>
        <taxon>Metazoa</taxon>
        <taxon>Chordata</taxon>
        <taxon>Craniata</taxon>
        <taxon>Vertebrata</taxon>
        <taxon>Euteleostomi</taxon>
        <taxon>Actinopterygii</taxon>
        <taxon>Neopterygii</taxon>
        <taxon>Teleostei</taxon>
        <taxon>Neoteleostei</taxon>
        <taxon>Acanthomorphata</taxon>
        <taxon>Ovalentaria</taxon>
        <taxon>Atherinomorphae</taxon>
        <taxon>Cyprinodontiformes</taxon>
        <taxon>Goodeidae</taxon>
        <taxon>Ataeniobius</taxon>
    </lineage>
</organism>
<protein>
    <submittedName>
        <fullName evidence="1">Uncharacterized protein</fullName>
    </submittedName>
</protein>
<gene>
    <name evidence="1" type="ORF">ATANTOWER_006928</name>
</gene>
<dbReference type="Proteomes" id="UP001345963">
    <property type="component" value="Unassembled WGS sequence"/>
</dbReference>
<keyword evidence="2" id="KW-1185">Reference proteome</keyword>